<gene>
    <name evidence="1" type="ORF">ERS008524_00807</name>
</gene>
<comment type="caution">
    <text evidence="1">The sequence shown here is derived from an EMBL/GenBank/DDBJ whole genome shotgun (WGS) entry which is preliminary data.</text>
</comment>
<name>A0AAI8ZNQ9_YERFR</name>
<dbReference type="AlphaFoldDB" id="A0AAI8ZNQ9"/>
<sequence length="235" mass="25721">MMIKTITAATVERDSHGFWTHPDYFVPANGNEFGVEGEFDAWKALNRVVGKLEWMECEEDAEKLQTAYDAGDCDLSMWQPKPPAGEGWFMASIHDTEDGPVCYWLRPIECDPEALAAHIDKCYAEAFQNEYLIDERNAALNACALIAEALGIAGAVAGDTIARVQQLVAENATLRSDAREVAIDAANSIAYAIFNLSDKTLSDLKPGIIDTTCPTGSALIAERNLREFAASLRVE</sequence>
<protein>
    <submittedName>
        <fullName evidence="1">Uncharacterized protein</fullName>
    </submittedName>
</protein>
<proteinExistence type="predicted"/>
<accession>A0AAI8ZNQ9</accession>
<dbReference type="Proteomes" id="UP000046784">
    <property type="component" value="Unassembled WGS sequence"/>
</dbReference>
<evidence type="ECO:0000313" key="1">
    <source>
        <dbReference type="EMBL" id="CFQ90179.1"/>
    </source>
</evidence>
<dbReference type="EMBL" id="CGCB01000003">
    <property type="protein sequence ID" value="CFQ90179.1"/>
    <property type="molecule type" value="Genomic_DNA"/>
</dbReference>
<reference evidence="1 2" key="1">
    <citation type="submission" date="2015-03" db="EMBL/GenBank/DDBJ databases">
        <authorList>
            <consortium name="Pathogen Informatics"/>
            <person name="Murphy D."/>
        </authorList>
    </citation>
    <scope>NUCLEOTIDE SEQUENCE [LARGE SCALE GENOMIC DNA]</scope>
    <source>
        <strain evidence="1 2">3400/83</strain>
    </source>
</reference>
<organism evidence="1 2">
    <name type="scientific">Yersinia frederiksenii</name>
    <dbReference type="NCBI Taxonomy" id="29484"/>
    <lineage>
        <taxon>Bacteria</taxon>
        <taxon>Pseudomonadati</taxon>
        <taxon>Pseudomonadota</taxon>
        <taxon>Gammaproteobacteria</taxon>
        <taxon>Enterobacterales</taxon>
        <taxon>Yersiniaceae</taxon>
        <taxon>Yersinia</taxon>
    </lineage>
</organism>
<evidence type="ECO:0000313" key="2">
    <source>
        <dbReference type="Proteomes" id="UP000046784"/>
    </source>
</evidence>